<name>A0A6N3CBV5_9ACTN</name>
<proteinExistence type="predicted"/>
<reference evidence="1" key="1">
    <citation type="submission" date="2019-11" db="EMBL/GenBank/DDBJ databases">
        <authorList>
            <person name="Feng L."/>
        </authorList>
    </citation>
    <scope>NUCLEOTIDE SEQUENCE</scope>
    <source>
        <strain evidence="1">CaerofaciensLFYP39</strain>
    </source>
</reference>
<dbReference type="AlphaFoldDB" id="A0A6N3CBV5"/>
<organism evidence="1">
    <name type="scientific">Collinsella aerofaciens</name>
    <dbReference type="NCBI Taxonomy" id="74426"/>
    <lineage>
        <taxon>Bacteria</taxon>
        <taxon>Bacillati</taxon>
        <taxon>Actinomycetota</taxon>
        <taxon>Coriobacteriia</taxon>
        <taxon>Coriobacteriales</taxon>
        <taxon>Coriobacteriaceae</taxon>
        <taxon>Collinsella</taxon>
    </lineage>
</organism>
<dbReference type="EMBL" id="CACRTW010000025">
    <property type="protein sequence ID" value="VYU11407.1"/>
    <property type="molecule type" value="Genomic_DNA"/>
</dbReference>
<sequence>MDGNGDHIQVLMLLKYIKKSVDIVINTKSFHFRKSGGTLVGADMQVPNSSAFYNR</sequence>
<protein>
    <submittedName>
        <fullName evidence="1">Uncharacterized protein</fullName>
    </submittedName>
</protein>
<evidence type="ECO:0000313" key="1">
    <source>
        <dbReference type="EMBL" id="VYU11407.1"/>
    </source>
</evidence>
<accession>A0A6N3CBV5</accession>
<gene>
    <name evidence="1" type="ORF">CALFYP39_01457</name>
</gene>